<feature type="chain" id="PRO_5046707104" description="DUF2092 domain-containing protein" evidence="5">
    <location>
        <begin position="23"/>
        <end position="269"/>
    </location>
</feature>
<dbReference type="InterPro" id="IPR019207">
    <property type="entry name" value="DUF2092"/>
</dbReference>
<evidence type="ECO:0000256" key="5">
    <source>
        <dbReference type="SAM" id="SignalP"/>
    </source>
</evidence>
<dbReference type="Pfam" id="PF09865">
    <property type="entry name" value="DUF2092"/>
    <property type="match status" value="1"/>
</dbReference>
<dbReference type="InterPro" id="IPR029046">
    <property type="entry name" value="LolA/LolB/LppX"/>
</dbReference>
<dbReference type="EMBL" id="JAVDVY010000002">
    <property type="protein sequence ID" value="MDR7135675.1"/>
    <property type="molecule type" value="Genomic_DNA"/>
</dbReference>
<proteinExistence type="predicted"/>
<keyword evidence="4" id="KW-0653">Protein transport</keyword>
<dbReference type="Gene3D" id="2.50.20.10">
    <property type="entry name" value="Lipoprotein localisation LolA/LolB/LppX"/>
    <property type="match status" value="1"/>
</dbReference>
<comment type="caution">
    <text evidence="6">The sequence shown here is derived from an EMBL/GenBank/DDBJ whole genome shotgun (WGS) entry which is preliminary data.</text>
</comment>
<name>A0ABU1WE45_9GAMM</name>
<accession>A0ABU1WE45</accession>
<dbReference type="RefSeq" id="WP_310063497.1">
    <property type="nucleotide sequence ID" value="NZ_JAVDVY010000002.1"/>
</dbReference>
<evidence type="ECO:0000256" key="4">
    <source>
        <dbReference type="ARBA" id="ARBA00022927"/>
    </source>
</evidence>
<sequence length="269" mass="29367">MRAIPLYLAVGVALLSPLPAAAQSSASAKAGSDSTATASAVDPRAVAALEKMGTYLRTLKQFSVHGDSTFDLVVDNGQKLQFPGTIDYRVRAPNALAIDLKTDRKDRQLFYDGKQLTVYGAKTGYYATIDAPPTTRELLAIIEDDYGIELPLVDLFLWGTDKASTSALTWATFVGPARINGTATDHYAFRQEGVDWQVWIEQGSKPLPRRMVITTTDEPSQPQYTSTLTWNTNATFKDSNFTFAPPKDAKRIQLVKVALVDETGQEGTP</sequence>
<evidence type="ECO:0008006" key="8">
    <source>
        <dbReference type="Google" id="ProtNLM"/>
    </source>
</evidence>
<comment type="subunit">
    <text evidence="1">Monomer.</text>
</comment>
<gene>
    <name evidence="6" type="ORF">J2X06_002884</name>
</gene>
<keyword evidence="7" id="KW-1185">Reference proteome</keyword>
<keyword evidence="3 5" id="KW-0732">Signal</keyword>
<dbReference type="SUPFAM" id="SSF89392">
    <property type="entry name" value="Prokaryotic lipoproteins and lipoprotein localization factors"/>
    <property type="match status" value="1"/>
</dbReference>
<feature type="signal peptide" evidence="5">
    <location>
        <begin position="1"/>
        <end position="22"/>
    </location>
</feature>
<evidence type="ECO:0000256" key="1">
    <source>
        <dbReference type="ARBA" id="ARBA00011245"/>
    </source>
</evidence>
<reference evidence="6 7" key="1">
    <citation type="submission" date="2023-07" db="EMBL/GenBank/DDBJ databases">
        <title>Sorghum-associated microbial communities from plants grown in Nebraska, USA.</title>
        <authorList>
            <person name="Schachtman D."/>
        </authorList>
    </citation>
    <scope>NUCLEOTIDE SEQUENCE [LARGE SCALE GENOMIC DNA]</scope>
    <source>
        <strain evidence="6 7">BE198</strain>
    </source>
</reference>
<evidence type="ECO:0000313" key="6">
    <source>
        <dbReference type="EMBL" id="MDR7135675.1"/>
    </source>
</evidence>
<keyword evidence="2" id="KW-0813">Transport</keyword>
<protein>
    <recommendedName>
        <fullName evidence="8">DUF2092 domain-containing protein</fullName>
    </recommendedName>
</protein>
<evidence type="ECO:0000313" key="7">
    <source>
        <dbReference type="Proteomes" id="UP001251524"/>
    </source>
</evidence>
<evidence type="ECO:0000256" key="3">
    <source>
        <dbReference type="ARBA" id="ARBA00022729"/>
    </source>
</evidence>
<evidence type="ECO:0000256" key="2">
    <source>
        <dbReference type="ARBA" id="ARBA00022448"/>
    </source>
</evidence>
<dbReference type="Proteomes" id="UP001251524">
    <property type="component" value="Unassembled WGS sequence"/>
</dbReference>
<organism evidence="6 7">
    <name type="scientific">Lysobacter niastensis</name>
    <dbReference type="NCBI Taxonomy" id="380629"/>
    <lineage>
        <taxon>Bacteria</taxon>
        <taxon>Pseudomonadati</taxon>
        <taxon>Pseudomonadota</taxon>
        <taxon>Gammaproteobacteria</taxon>
        <taxon>Lysobacterales</taxon>
        <taxon>Lysobacteraceae</taxon>
        <taxon>Lysobacter</taxon>
    </lineage>
</organism>